<evidence type="ECO:0000313" key="3">
    <source>
        <dbReference type="Proteomes" id="UP001430953"/>
    </source>
</evidence>
<evidence type="ECO:0000313" key="2">
    <source>
        <dbReference type="EMBL" id="KAL0103180.1"/>
    </source>
</evidence>
<evidence type="ECO:0008006" key="4">
    <source>
        <dbReference type="Google" id="ProtNLM"/>
    </source>
</evidence>
<sequence>MFFERNVGRRRERVHRKAATGVKPVAKTSSLCSLYLHEALRVFLVFYFFISFFFFFLRAQSPRKSYANVFSISRNKILFSKICTHESLINVCQLSQNSPSLFLFPPPPPSPPFISVSEN</sequence>
<proteinExistence type="predicted"/>
<name>A0AAW2EJQ9_9HYME</name>
<dbReference type="AlphaFoldDB" id="A0AAW2EJQ9"/>
<protein>
    <recommendedName>
        <fullName evidence="4">Transmembrane protein</fullName>
    </recommendedName>
</protein>
<feature type="transmembrane region" description="Helical" evidence="1">
    <location>
        <begin position="39"/>
        <end position="57"/>
    </location>
</feature>
<dbReference type="Proteomes" id="UP001430953">
    <property type="component" value="Unassembled WGS sequence"/>
</dbReference>
<dbReference type="EMBL" id="JADYXP020000021">
    <property type="protein sequence ID" value="KAL0103180.1"/>
    <property type="molecule type" value="Genomic_DNA"/>
</dbReference>
<keyword evidence="3" id="KW-1185">Reference proteome</keyword>
<keyword evidence="1" id="KW-0472">Membrane</keyword>
<keyword evidence="1" id="KW-0812">Transmembrane</keyword>
<evidence type="ECO:0000256" key="1">
    <source>
        <dbReference type="SAM" id="Phobius"/>
    </source>
</evidence>
<gene>
    <name evidence="2" type="ORF">PUN28_017485</name>
</gene>
<reference evidence="2 3" key="1">
    <citation type="submission" date="2023-03" db="EMBL/GenBank/DDBJ databases">
        <title>High recombination rates correlate with genetic variation in Cardiocondyla obscurior ants.</title>
        <authorList>
            <person name="Errbii M."/>
        </authorList>
    </citation>
    <scope>NUCLEOTIDE SEQUENCE [LARGE SCALE GENOMIC DNA]</scope>
    <source>
        <strain evidence="2">Alpha-2009</strain>
        <tissue evidence="2">Whole body</tissue>
    </source>
</reference>
<accession>A0AAW2EJQ9</accession>
<comment type="caution">
    <text evidence="2">The sequence shown here is derived from an EMBL/GenBank/DDBJ whole genome shotgun (WGS) entry which is preliminary data.</text>
</comment>
<keyword evidence="1" id="KW-1133">Transmembrane helix</keyword>
<organism evidence="2 3">
    <name type="scientific">Cardiocondyla obscurior</name>
    <dbReference type="NCBI Taxonomy" id="286306"/>
    <lineage>
        <taxon>Eukaryota</taxon>
        <taxon>Metazoa</taxon>
        <taxon>Ecdysozoa</taxon>
        <taxon>Arthropoda</taxon>
        <taxon>Hexapoda</taxon>
        <taxon>Insecta</taxon>
        <taxon>Pterygota</taxon>
        <taxon>Neoptera</taxon>
        <taxon>Endopterygota</taxon>
        <taxon>Hymenoptera</taxon>
        <taxon>Apocrita</taxon>
        <taxon>Aculeata</taxon>
        <taxon>Formicoidea</taxon>
        <taxon>Formicidae</taxon>
        <taxon>Myrmicinae</taxon>
        <taxon>Cardiocondyla</taxon>
    </lineage>
</organism>